<dbReference type="EMBL" id="AP021879">
    <property type="protein sequence ID" value="BBO88509.1"/>
    <property type="molecule type" value="Genomic_DNA"/>
</dbReference>
<keyword evidence="3" id="KW-1185">Reference proteome</keyword>
<reference evidence="2 3" key="1">
    <citation type="submission" date="2019-11" db="EMBL/GenBank/DDBJ databases">
        <title>Comparative genomics of hydrocarbon-degrading Desulfosarcina strains.</title>
        <authorList>
            <person name="Watanabe M."/>
            <person name="Kojima H."/>
            <person name="Fukui M."/>
        </authorList>
    </citation>
    <scope>NUCLEOTIDE SEQUENCE [LARGE SCALE GENOMIC DNA]</scope>
    <source>
        <strain evidence="3">oXyS1</strain>
    </source>
</reference>
<proteinExistence type="predicted"/>
<dbReference type="RefSeq" id="WP_197743293.1">
    <property type="nucleotide sequence ID" value="NZ_AP021879.1"/>
</dbReference>
<dbReference type="Pfam" id="PF05016">
    <property type="entry name" value="ParE_toxin"/>
    <property type="match status" value="1"/>
</dbReference>
<sequence>MITANFSSIPFIYIVSVLKSSIKYLSLLLLTDYRIFETDRFQKDLILIAKSGESKLYEKLKAYVYPQLKKHPHFGTNIKKLKNYTPPTWRYRIGSWRFFYEIDEQENIIFMIGAHHRSRAYR</sequence>
<evidence type="ECO:0000313" key="2">
    <source>
        <dbReference type="EMBL" id="BBO88509.1"/>
    </source>
</evidence>
<dbReference type="Proteomes" id="UP000422108">
    <property type="component" value="Chromosome"/>
</dbReference>
<dbReference type="AlphaFoldDB" id="A0A5K8A7P5"/>
<evidence type="ECO:0000256" key="1">
    <source>
        <dbReference type="ARBA" id="ARBA00022649"/>
    </source>
</evidence>
<evidence type="ECO:0000313" key="3">
    <source>
        <dbReference type="Proteomes" id="UP000422108"/>
    </source>
</evidence>
<keyword evidence="1" id="KW-1277">Toxin-antitoxin system</keyword>
<dbReference type="Gene3D" id="3.30.2310.20">
    <property type="entry name" value="RelE-like"/>
    <property type="match status" value="1"/>
</dbReference>
<evidence type="ECO:0008006" key="4">
    <source>
        <dbReference type="Google" id="ProtNLM"/>
    </source>
</evidence>
<accession>A0A5K8A7P5</accession>
<dbReference type="SUPFAM" id="SSF143011">
    <property type="entry name" value="RelE-like"/>
    <property type="match status" value="1"/>
</dbReference>
<dbReference type="InterPro" id="IPR035093">
    <property type="entry name" value="RelE/ParE_toxin_dom_sf"/>
</dbReference>
<gene>
    <name evidence="2" type="ORF">DSCOOX_16890</name>
</gene>
<protein>
    <recommendedName>
        <fullName evidence="4">Plasmid stabilization protein</fullName>
    </recommendedName>
</protein>
<dbReference type="InterPro" id="IPR007712">
    <property type="entry name" value="RelE/ParE_toxin"/>
</dbReference>
<organism evidence="2 3">
    <name type="scientific">Desulfosarcina ovata subsp. ovata</name>
    <dbReference type="NCBI Taxonomy" id="2752305"/>
    <lineage>
        <taxon>Bacteria</taxon>
        <taxon>Pseudomonadati</taxon>
        <taxon>Thermodesulfobacteriota</taxon>
        <taxon>Desulfobacteria</taxon>
        <taxon>Desulfobacterales</taxon>
        <taxon>Desulfosarcinaceae</taxon>
        <taxon>Desulfosarcina</taxon>
    </lineage>
</organism>
<name>A0A5K8A7P5_9BACT</name>